<dbReference type="GO" id="GO:0004252">
    <property type="term" value="F:serine-type endopeptidase activity"/>
    <property type="evidence" value="ECO:0007669"/>
    <property type="project" value="InterPro"/>
</dbReference>
<reference evidence="10" key="1">
    <citation type="submission" date="2017-02" db="EMBL/GenBank/DDBJ databases">
        <authorList>
            <person name="Varghese N."/>
            <person name="Submissions S."/>
        </authorList>
    </citation>
    <scope>NUCLEOTIDE SEQUENCE [LARGE SCALE GENOMIC DNA]</scope>
    <source>
        <strain evidence="10">ATCC 27094</strain>
    </source>
</reference>
<evidence type="ECO:0000256" key="6">
    <source>
        <dbReference type="ARBA" id="ARBA00023136"/>
    </source>
</evidence>
<dbReference type="SUPFAM" id="SSF144091">
    <property type="entry name" value="Rhomboid-like"/>
    <property type="match status" value="1"/>
</dbReference>
<dbReference type="AlphaFoldDB" id="A0A1T4QA18"/>
<dbReference type="Gene3D" id="1.20.1540.10">
    <property type="entry name" value="Rhomboid-like"/>
    <property type="match status" value="1"/>
</dbReference>
<dbReference type="RefSeq" id="WP_085934798.1">
    <property type="nucleotide sequence ID" value="NZ_FUWJ01000003.1"/>
</dbReference>
<evidence type="ECO:0000256" key="1">
    <source>
        <dbReference type="ARBA" id="ARBA00004141"/>
    </source>
</evidence>
<proteinExistence type="inferred from homology"/>
<evidence type="ECO:0000313" key="9">
    <source>
        <dbReference type="EMBL" id="SKA00524.1"/>
    </source>
</evidence>
<dbReference type="PANTHER" id="PTHR43731:SF14">
    <property type="entry name" value="PRESENILIN-ASSOCIATED RHOMBOID-LIKE PROTEIN, MITOCHONDRIAL"/>
    <property type="match status" value="1"/>
</dbReference>
<evidence type="ECO:0000256" key="2">
    <source>
        <dbReference type="ARBA" id="ARBA00009045"/>
    </source>
</evidence>
<feature type="transmembrane region" description="Helical" evidence="7">
    <location>
        <begin position="165"/>
        <end position="183"/>
    </location>
</feature>
<keyword evidence="3 7" id="KW-0812">Transmembrane</keyword>
<dbReference type="Proteomes" id="UP000190092">
    <property type="component" value="Unassembled WGS sequence"/>
</dbReference>
<dbReference type="InterPro" id="IPR035952">
    <property type="entry name" value="Rhomboid-like_sf"/>
</dbReference>
<dbReference type="STRING" id="225324.SAMN02745126_03087"/>
<keyword evidence="5 7" id="KW-1133">Transmembrane helix</keyword>
<keyword evidence="10" id="KW-1185">Reference proteome</keyword>
<evidence type="ECO:0000256" key="3">
    <source>
        <dbReference type="ARBA" id="ARBA00022692"/>
    </source>
</evidence>
<protein>
    <submittedName>
        <fullName evidence="9">Membrane associated serine protease, rhomboid family</fullName>
    </submittedName>
</protein>
<comment type="similarity">
    <text evidence="2">Belongs to the peptidase S54 family.</text>
</comment>
<dbReference type="InterPro" id="IPR022764">
    <property type="entry name" value="Peptidase_S54_rhomboid_dom"/>
</dbReference>
<dbReference type="OrthoDB" id="9813074at2"/>
<feature type="transmembrane region" description="Helical" evidence="7">
    <location>
        <begin position="78"/>
        <end position="102"/>
    </location>
</feature>
<feature type="transmembrane region" description="Helical" evidence="7">
    <location>
        <begin position="139"/>
        <end position="158"/>
    </location>
</feature>
<sequence length="220" mass="23604">MPFDDIRRPGPERGAHERAINLPPAILWIIGLNVAVQLVREFLPPATDEQLVLQFGLVPIAYTGELGGDWLSIIGAPFVYQFLHAGWVHLGVNMLSLAAFGAPVERFLGFRRFILFYLSAGLVAGLIHILSFPNSADPVVGASGSVSGVFGAVLFLLWRLGRMPSLLPVAGIWIAMNVFFGVFDLTPGAGGAPVAWTAHIGGFIFGLAALRLFMAPNQTV</sequence>
<dbReference type="PANTHER" id="PTHR43731">
    <property type="entry name" value="RHOMBOID PROTEASE"/>
    <property type="match status" value="1"/>
</dbReference>
<feature type="transmembrane region" description="Helical" evidence="7">
    <location>
        <begin position="195"/>
        <end position="214"/>
    </location>
</feature>
<organism evidence="9 10">
    <name type="scientific">Enhydrobacter aerosaccus</name>
    <dbReference type="NCBI Taxonomy" id="225324"/>
    <lineage>
        <taxon>Bacteria</taxon>
        <taxon>Pseudomonadati</taxon>
        <taxon>Pseudomonadota</taxon>
        <taxon>Alphaproteobacteria</taxon>
        <taxon>Hyphomicrobiales</taxon>
        <taxon>Enhydrobacter</taxon>
    </lineage>
</organism>
<name>A0A1T4QA18_9HYPH</name>
<evidence type="ECO:0000256" key="7">
    <source>
        <dbReference type="SAM" id="Phobius"/>
    </source>
</evidence>
<comment type="subcellular location">
    <subcellularLocation>
        <location evidence="1">Membrane</location>
        <topology evidence="1">Multi-pass membrane protein</topology>
    </subcellularLocation>
</comment>
<gene>
    <name evidence="9" type="ORF">SAMN02745126_03087</name>
</gene>
<evidence type="ECO:0000256" key="5">
    <source>
        <dbReference type="ARBA" id="ARBA00022989"/>
    </source>
</evidence>
<feature type="transmembrane region" description="Helical" evidence="7">
    <location>
        <begin position="114"/>
        <end position="133"/>
    </location>
</feature>
<evidence type="ECO:0000259" key="8">
    <source>
        <dbReference type="Pfam" id="PF01694"/>
    </source>
</evidence>
<keyword evidence="4" id="KW-0378">Hydrolase</keyword>
<keyword evidence="6 7" id="KW-0472">Membrane</keyword>
<evidence type="ECO:0000256" key="4">
    <source>
        <dbReference type="ARBA" id="ARBA00022801"/>
    </source>
</evidence>
<dbReference type="GO" id="GO:0016020">
    <property type="term" value="C:membrane"/>
    <property type="evidence" value="ECO:0007669"/>
    <property type="project" value="UniProtKB-SubCell"/>
</dbReference>
<keyword evidence="9" id="KW-0645">Protease</keyword>
<dbReference type="EMBL" id="FUWJ01000003">
    <property type="protein sequence ID" value="SKA00524.1"/>
    <property type="molecule type" value="Genomic_DNA"/>
</dbReference>
<accession>A0A1T4QA18</accession>
<dbReference type="Pfam" id="PF01694">
    <property type="entry name" value="Rhomboid"/>
    <property type="match status" value="1"/>
</dbReference>
<feature type="transmembrane region" description="Helical" evidence="7">
    <location>
        <begin position="20"/>
        <end position="39"/>
    </location>
</feature>
<evidence type="ECO:0000313" key="10">
    <source>
        <dbReference type="Proteomes" id="UP000190092"/>
    </source>
</evidence>
<feature type="domain" description="Peptidase S54 rhomboid" evidence="8">
    <location>
        <begin position="78"/>
        <end position="213"/>
    </location>
</feature>
<dbReference type="GO" id="GO:0006508">
    <property type="term" value="P:proteolysis"/>
    <property type="evidence" value="ECO:0007669"/>
    <property type="project" value="UniProtKB-KW"/>
</dbReference>
<dbReference type="InterPro" id="IPR050925">
    <property type="entry name" value="Rhomboid_protease_S54"/>
</dbReference>